<feature type="domain" description="FecR protein" evidence="2">
    <location>
        <begin position="120"/>
        <end position="209"/>
    </location>
</feature>
<dbReference type="AlphaFoldDB" id="A0A327VSN9"/>
<dbReference type="GO" id="GO:0016989">
    <property type="term" value="F:sigma factor antagonist activity"/>
    <property type="evidence" value="ECO:0007669"/>
    <property type="project" value="TreeGrafter"/>
</dbReference>
<keyword evidence="1" id="KW-1133">Transmembrane helix</keyword>
<dbReference type="Pfam" id="PF04773">
    <property type="entry name" value="FecR"/>
    <property type="match status" value="1"/>
</dbReference>
<reference evidence="3 4" key="1">
    <citation type="submission" date="2018-06" db="EMBL/GenBank/DDBJ databases">
        <title>Genomic Encyclopedia of Archaeal and Bacterial Type Strains, Phase II (KMG-II): from individual species to whole genera.</title>
        <authorList>
            <person name="Goeker M."/>
        </authorList>
    </citation>
    <scope>NUCLEOTIDE SEQUENCE [LARGE SCALE GENOMIC DNA]</scope>
    <source>
        <strain evidence="3 4">DSM 29821</strain>
    </source>
</reference>
<accession>A0A327VSN9</accession>
<dbReference type="Proteomes" id="UP000249819">
    <property type="component" value="Unassembled WGS sequence"/>
</dbReference>
<name>A0A327VSN9_9BACT</name>
<keyword evidence="1" id="KW-0812">Transmembrane</keyword>
<keyword evidence="4" id="KW-1185">Reference proteome</keyword>
<dbReference type="InterPro" id="IPR012373">
    <property type="entry name" value="Ferrdict_sens_TM"/>
</dbReference>
<dbReference type="PANTHER" id="PTHR30273:SF2">
    <property type="entry name" value="PROTEIN FECR"/>
    <property type="match status" value="1"/>
</dbReference>
<proteinExistence type="predicted"/>
<dbReference type="PANTHER" id="PTHR30273">
    <property type="entry name" value="PERIPLASMIC SIGNAL SENSOR AND SIGMA FACTOR ACTIVATOR FECR-RELATED"/>
    <property type="match status" value="1"/>
</dbReference>
<gene>
    <name evidence="3" type="ORF">CLV59_107201</name>
</gene>
<dbReference type="PIRSF" id="PIRSF018266">
    <property type="entry name" value="FecR"/>
    <property type="match status" value="1"/>
</dbReference>
<feature type="transmembrane region" description="Helical" evidence="1">
    <location>
        <begin position="90"/>
        <end position="107"/>
    </location>
</feature>
<dbReference type="EMBL" id="QLMA01000007">
    <property type="protein sequence ID" value="RAJ77434.1"/>
    <property type="molecule type" value="Genomic_DNA"/>
</dbReference>
<dbReference type="OrthoDB" id="645173at2"/>
<evidence type="ECO:0000259" key="2">
    <source>
        <dbReference type="Pfam" id="PF04773"/>
    </source>
</evidence>
<evidence type="ECO:0000256" key="1">
    <source>
        <dbReference type="SAM" id="Phobius"/>
    </source>
</evidence>
<evidence type="ECO:0000313" key="4">
    <source>
        <dbReference type="Proteomes" id="UP000249819"/>
    </source>
</evidence>
<protein>
    <submittedName>
        <fullName evidence="3">Ferric-dicitrate binding protein FerR (Iron transport regulator)</fullName>
    </submittedName>
</protein>
<dbReference type="InterPro" id="IPR006860">
    <property type="entry name" value="FecR"/>
</dbReference>
<organism evidence="3 4">
    <name type="scientific">Chitinophaga dinghuensis</name>
    <dbReference type="NCBI Taxonomy" id="1539050"/>
    <lineage>
        <taxon>Bacteria</taxon>
        <taxon>Pseudomonadati</taxon>
        <taxon>Bacteroidota</taxon>
        <taxon>Chitinophagia</taxon>
        <taxon>Chitinophagales</taxon>
        <taxon>Chitinophagaceae</taxon>
        <taxon>Chitinophaga</taxon>
    </lineage>
</organism>
<comment type="caution">
    <text evidence="3">The sequence shown here is derived from an EMBL/GenBank/DDBJ whole genome shotgun (WGS) entry which is preliminary data.</text>
</comment>
<keyword evidence="1" id="KW-0472">Membrane</keyword>
<dbReference type="Gene3D" id="2.60.120.1440">
    <property type="match status" value="1"/>
</dbReference>
<dbReference type="RefSeq" id="WP_111594026.1">
    <property type="nucleotide sequence ID" value="NZ_QLMA01000007.1"/>
</dbReference>
<evidence type="ECO:0000313" key="3">
    <source>
        <dbReference type="EMBL" id="RAJ77434.1"/>
    </source>
</evidence>
<sequence length="335" mass="37753">MENRKAYLQQLLHSDKWSLAQWNWIREYLESADLSELQAVAEEDFQMDLQQMRSTLDRKLSRQMLRNIHRRAGIKESGFRGIFRMYPRRVAAAAGLLLVCAATWFWMKPLGSDMLAINADNERKTLTLPDSSVVQLERGSVIKYAKSFGKTNRTLDLQGEAFFDVKNDAAHPFIINSKVMKTTVLGTAFNMDVDNDSLASVVVISGSVQVVTGNLHDAKQPGTVLTANKKLVLNTISNQYQIADGTADARFYEQKKAGIFLYEEETVANILSDLERLYNLSLKASPDILQQRIKLDVKIDQNVRIPLEYLAALYQARLVALADGKGYMLESGNSH</sequence>